<dbReference type="PROSITE" id="PS50234">
    <property type="entry name" value="VWFA"/>
    <property type="match status" value="1"/>
</dbReference>
<keyword evidence="1" id="KW-0472">Membrane</keyword>
<feature type="transmembrane region" description="Helical" evidence="1">
    <location>
        <begin position="289"/>
        <end position="309"/>
    </location>
</feature>
<evidence type="ECO:0000313" key="3">
    <source>
        <dbReference type="EMBL" id="VAW76570.1"/>
    </source>
</evidence>
<dbReference type="SMART" id="SM00327">
    <property type="entry name" value="VWA"/>
    <property type="match status" value="1"/>
</dbReference>
<keyword evidence="1" id="KW-1133">Transmembrane helix</keyword>
<reference evidence="3" key="1">
    <citation type="submission" date="2018-06" db="EMBL/GenBank/DDBJ databases">
        <authorList>
            <person name="Zhirakovskaya E."/>
        </authorList>
    </citation>
    <scope>NUCLEOTIDE SEQUENCE</scope>
</reference>
<proteinExistence type="predicted"/>
<feature type="domain" description="VWFA" evidence="2">
    <location>
        <begin position="91"/>
        <end position="270"/>
    </location>
</feature>
<keyword evidence="1" id="KW-0812">Transmembrane</keyword>
<gene>
    <name evidence="3" type="ORF">MNBD_GAMMA13-1503</name>
</gene>
<dbReference type="Gene3D" id="3.40.50.410">
    <property type="entry name" value="von Willebrand factor, type A domain"/>
    <property type="match status" value="1"/>
</dbReference>
<evidence type="ECO:0000259" key="2">
    <source>
        <dbReference type="PROSITE" id="PS50234"/>
    </source>
</evidence>
<organism evidence="3">
    <name type="scientific">hydrothermal vent metagenome</name>
    <dbReference type="NCBI Taxonomy" id="652676"/>
    <lineage>
        <taxon>unclassified sequences</taxon>
        <taxon>metagenomes</taxon>
        <taxon>ecological metagenomes</taxon>
    </lineage>
</organism>
<dbReference type="InterPro" id="IPR050768">
    <property type="entry name" value="UPF0353/GerABKA_families"/>
</dbReference>
<dbReference type="Pfam" id="PF07584">
    <property type="entry name" value="BatA"/>
    <property type="match status" value="1"/>
</dbReference>
<dbReference type="InterPro" id="IPR036465">
    <property type="entry name" value="vWFA_dom_sf"/>
</dbReference>
<dbReference type="AlphaFoldDB" id="A0A3B0YII4"/>
<dbReference type="EMBL" id="UOFK01000101">
    <property type="protein sequence ID" value="VAW76570.1"/>
    <property type="molecule type" value="Genomic_DNA"/>
</dbReference>
<dbReference type="Pfam" id="PF00092">
    <property type="entry name" value="VWA"/>
    <property type="match status" value="1"/>
</dbReference>
<evidence type="ECO:0000256" key="1">
    <source>
        <dbReference type="SAM" id="Phobius"/>
    </source>
</evidence>
<dbReference type="PANTHER" id="PTHR22550">
    <property type="entry name" value="SPORE GERMINATION PROTEIN"/>
    <property type="match status" value="1"/>
</dbReference>
<feature type="transmembrane region" description="Helical" evidence="1">
    <location>
        <begin position="56"/>
        <end position="74"/>
    </location>
</feature>
<accession>A0A3B0YII4</accession>
<sequence>MMSFGWPWIFFLLPLPWLLRKLLPQSDRENDAALRVPHLQPFQMAARQHNLAVTRWWPFFLYTLVWICLLLAAARPQWVGDTVELPIHGRDLMMAIDLSGSMGEDFDFQGTSTSKLDATKTVAGRFIDKRVGDRIGLILFGEKAYVQAPLTFDRSTVKTLLSETFTGLAGNATAIGDAIGLAVKRMHESGNSDQLLILLTDGINNAGEVKPNKAADLAAREGMTIHTIGVGNNYQNYLDEATLTYVAQTTGGQYFRARDIDELEGIYNLISELEPVARENRSYRPTWSLFYWPLTLALTLAAILGLLLWRERI</sequence>
<dbReference type="SUPFAM" id="SSF53300">
    <property type="entry name" value="vWA-like"/>
    <property type="match status" value="1"/>
</dbReference>
<protein>
    <submittedName>
        <fullName evidence="3">Aerotolerance protein BatA</fullName>
    </submittedName>
</protein>
<dbReference type="PANTHER" id="PTHR22550:SF18">
    <property type="entry name" value="VWFA DOMAIN-CONTAINING PROTEIN"/>
    <property type="match status" value="1"/>
</dbReference>
<dbReference type="InterPro" id="IPR002035">
    <property type="entry name" value="VWF_A"/>
</dbReference>
<dbReference type="InterPro" id="IPR024163">
    <property type="entry name" value="Aerotolerance_reg_N"/>
</dbReference>
<name>A0A3B0YII4_9ZZZZ</name>